<evidence type="ECO:0000256" key="7">
    <source>
        <dbReference type="ARBA" id="ARBA00022729"/>
    </source>
</evidence>
<keyword evidence="8" id="KW-0677">Repeat</keyword>
<evidence type="ECO:0000256" key="4">
    <source>
        <dbReference type="ARBA" id="ARBA00022553"/>
    </source>
</evidence>
<keyword evidence="11" id="KW-0675">Receptor</keyword>
<evidence type="ECO:0000256" key="8">
    <source>
        <dbReference type="ARBA" id="ARBA00022737"/>
    </source>
</evidence>
<dbReference type="Pfam" id="PF13855">
    <property type="entry name" value="LRR_8"/>
    <property type="match status" value="1"/>
</dbReference>
<dbReference type="InterPro" id="IPR032675">
    <property type="entry name" value="LRR_dom_sf"/>
</dbReference>
<keyword evidence="9 13" id="KW-1133">Transmembrane helix</keyword>
<feature type="transmembrane region" description="Helical" evidence="13">
    <location>
        <begin position="866"/>
        <end position="886"/>
    </location>
</feature>
<dbReference type="Pfam" id="PF00560">
    <property type="entry name" value="LRR_1"/>
    <property type="match status" value="13"/>
</dbReference>
<dbReference type="PANTHER" id="PTHR48062:SF52">
    <property type="entry name" value="RECEPTOR-LIKE PROTEIN 8-RELATED"/>
    <property type="match status" value="1"/>
</dbReference>
<evidence type="ECO:0000313" key="15">
    <source>
        <dbReference type="EMBL" id="GAY65538.1"/>
    </source>
</evidence>
<dbReference type="FunFam" id="3.80.10.10:FF:000213">
    <property type="entry name" value="Tyrosine-sulfated glycopeptide receptor 1"/>
    <property type="match status" value="1"/>
</dbReference>
<evidence type="ECO:0000259" key="14">
    <source>
        <dbReference type="Pfam" id="PF08263"/>
    </source>
</evidence>
<dbReference type="FunFam" id="3.80.10.10:FF:000095">
    <property type="entry name" value="LRR receptor-like serine/threonine-protein kinase GSO1"/>
    <property type="match status" value="1"/>
</dbReference>
<accession>A0A2H5QLN8</accession>
<dbReference type="AlphaFoldDB" id="A0A2H5QLN8"/>
<sequence length="922" mass="103636">MHGHKSCWDSERMGLLEIKAFIKSVSDMQYADAILVSWVDNRTSDCCSWERIKCNATTGRVMELSLSDAIRVNSIDVSDGFPIINMSLFVPFQELHVLDLWNNRFEGWEENKASNTHGISKRLKILNIGYNSFNDSLVPLLTSLTSLTTLLLQANGLKEGFKPKKGLANLRNLEVLDVSGNGLTGSLTMQGICELKNLVELNLSGNKFDGSLPQCLSNLTYLRVLDLSSNQLSGSLPISVFANLTSLEYLSLSDNKFQGSFSLSVLANHSRLEVLQISRLQIETENFPWPPKFQLKVLNLQHCNVSGTIPSFLQYQYDLRYIDLSHNNLDGTIPTWLLQNNTKLEILFLFNNFLTGRLHLPDSKRDLLHLVISNNNFIGTLPDNFGVILPELVYLDMSQNSFVGSIPPSTGYMERLLFLDLSSNNFSGELPKQFLTGCVSLEFMNLSHNLFVGQIFPKYMNLTQLAWLYLNNNQFTGRLEEGLLNAPSLYILDVSNNMLSGQLPHWAGNFSNLDVLLMSRNSLEGGVSVPLSNLQVTRILDISGNKLYGPLEFSSNHSSLRHLFLHNNSLNGTIPNALLQSSQLTTLDLRDNEFSGSIPHLINEDSNLRALLLRGNNLQGNIPEPLCHLRKLSIVDISCNNLNGSIPSCFTNISLWMEEGDSFNGFVIWHGILVPFPSMGNYYNSILSLMLPGEDYRESSQRVEIKFMAKNRYESYKGDVLNYMTGLDLSSNELTGDIPSEIGLLPELHALNLSHNHFSGSIPRSFSNLKMIESMDLSYNELSGRIPLELSELNYLSIFNVSYNDLLGPVPNSRQFANFDENNYRGNPLLCGPPVLKNCRSDLPPPLPTTPAEEDESAIDKVAFNWSFAASYVAVILGLMAILLLNSYWRRQWFLLVDACIDSSCFYFLYKLAFYRRRLGQS</sequence>
<keyword evidence="6 13" id="KW-0812">Transmembrane</keyword>
<organism evidence="15 16">
    <name type="scientific">Citrus unshiu</name>
    <name type="common">Satsuma mandarin</name>
    <name type="synonym">Citrus nobilis var. unshiu</name>
    <dbReference type="NCBI Taxonomy" id="55188"/>
    <lineage>
        <taxon>Eukaryota</taxon>
        <taxon>Viridiplantae</taxon>
        <taxon>Streptophyta</taxon>
        <taxon>Embryophyta</taxon>
        <taxon>Tracheophyta</taxon>
        <taxon>Spermatophyta</taxon>
        <taxon>Magnoliopsida</taxon>
        <taxon>eudicotyledons</taxon>
        <taxon>Gunneridae</taxon>
        <taxon>Pentapetalae</taxon>
        <taxon>rosids</taxon>
        <taxon>malvids</taxon>
        <taxon>Sapindales</taxon>
        <taxon>Rutaceae</taxon>
        <taxon>Aurantioideae</taxon>
        <taxon>Citrus</taxon>
    </lineage>
</organism>
<dbReference type="GO" id="GO:0005886">
    <property type="term" value="C:plasma membrane"/>
    <property type="evidence" value="ECO:0007669"/>
    <property type="project" value="UniProtKB-SubCell"/>
</dbReference>
<dbReference type="PANTHER" id="PTHR48062">
    <property type="entry name" value="RECEPTOR-LIKE PROTEIN 14"/>
    <property type="match status" value="1"/>
</dbReference>
<feature type="domain" description="Leucine-rich repeat-containing N-terminal plant-type" evidence="14">
    <location>
        <begin position="10"/>
        <end position="55"/>
    </location>
</feature>
<keyword evidence="16" id="KW-1185">Reference proteome</keyword>
<evidence type="ECO:0000256" key="2">
    <source>
        <dbReference type="ARBA" id="ARBA00009592"/>
    </source>
</evidence>
<dbReference type="InterPro" id="IPR051502">
    <property type="entry name" value="RLP_Defense_Trigger"/>
</dbReference>
<dbReference type="InterPro" id="IPR001611">
    <property type="entry name" value="Leu-rich_rpt"/>
</dbReference>
<feature type="transmembrane region" description="Helical" evidence="13">
    <location>
        <begin position="893"/>
        <end position="910"/>
    </location>
</feature>
<dbReference type="InterPro" id="IPR013210">
    <property type="entry name" value="LRR_N_plant-typ"/>
</dbReference>
<keyword evidence="5" id="KW-0433">Leucine-rich repeat</keyword>
<dbReference type="FunFam" id="3.80.10.10:FF:000383">
    <property type="entry name" value="Leucine-rich repeat receptor protein kinase EMS1"/>
    <property type="match status" value="1"/>
</dbReference>
<name>A0A2H5QLN8_CITUN</name>
<dbReference type="Gene3D" id="3.80.10.10">
    <property type="entry name" value="Ribonuclease Inhibitor"/>
    <property type="match status" value="5"/>
</dbReference>
<evidence type="ECO:0000256" key="9">
    <source>
        <dbReference type="ARBA" id="ARBA00022989"/>
    </source>
</evidence>
<comment type="subcellular location">
    <subcellularLocation>
        <location evidence="1">Cell membrane</location>
        <topology evidence="1">Single-pass type I membrane protein</topology>
    </subcellularLocation>
</comment>
<evidence type="ECO:0000256" key="11">
    <source>
        <dbReference type="ARBA" id="ARBA00023170"/>
    </source>
</evidence>
<evidence type="ECO:0000256" key="5">
    <source>
        <dbReference type="ARBA" id="ARBA00022614"/>
    </source>
</evidence>
<dbReference type="SUPFAM" id="SSF52047">
    <property type="entry name" value="RNI-like"/>
    <property type="match status" value="1"/>
</dbReference>
<dbReference type="EMBL" id="BDQV01000494">
    <property type="protein sequence ID" value="GAY65538.1"/>
    <property type="molecule type" value="Genomic_DNA"/>
</dbReference>
<dbReference type="InterPro" id="IPR003591">
    <property type="entry name" value="Leu-rich_rpt_typical-subtyp"/>
</dbReference>
<keyword evidence="3" id="KW-1003">Cell membrane</keyword>
<keyword evidence="10 13" id="KW-0472">Membrane</keyword>
<evidence type="ECO:0000256" key="13">
    <source>
        <dbReference type="SAM" id="Phobius"/>
    </source>
</evidence>
<gene>
    <name evidence="15" type="ORF">CUMW_241910</name>
</gene>
<evidence type="ECO:0000256" key="10">
    <source>
        <dbReference type="ARBA" id="ARBA00023136"/>
    </source>
</evidence>
<evidence type="ECO:0000256" key="6">
    <source>
        <dbReference type="ARBA" id="ARBA00022692"/>
    </source>
</evidence>
<dbReference type="SUPFAM" id="SSF52058">
    <property type="entry name" value="L domain-like"/>
    <property type="match status" value="2"/>
</dbReference>
<keyword evidence="4" id="KW-0597">Phosphoprotein</keyword>
<dbReference type="FunFam" id="3.80.10.10:FF:000041">
    <property type="entry name" value="LRR receptor-like serine/threonine-protein kinase ERECTA"/>
    <property type="match status" value="1"/>
</dbReference>
<dbReference type="SMART" id="SM00369">
    <property type="entry name" value="LRR_TYP"/>
    <property type="match status" value="8"/>
</dbReference>
<dbReference type="Pfam" id="PF08263">
    <property type="entry name" value="LRRNT_2"/>
    <property type="match status" value="1"/>
</dbReference>
<evidence type="ECO:0000313" key="16">
    <source>
        <dbReference type="Proteomes" id="UP000236630"/>
    </source>
</evidence>
<evidence type="ECO:0000256" key="3">
    <source>
        <dbReference type="ARBA" id="ARBA00022475"/>
    </source>
</evidence>
<dbReference type="Proteomes" id="UP000236630">
    <property type="component" value="Unassembled WGS sequence"/>
</dbReference>
<comment type="caution">
    <text evidence="15">The sequence shown here is derived from an EMBL/GenBank/DDBJ whole genome shotgun (WGS) entry which is preliminary data.</text>
</comment>
<keyword evidence="7" id="KW-0732">Signal</keyword>
<protein>
    <recommendedName>
        <fullName evidence="14">Leucine-rich repeat-containing N-terminal plant-type domain-containing protein</fullName>
    </recommendedName>
</protein>
<evidence type="ECO:0000256" key="1">
    <source>
        <dbReference type="ARBA" id="ARBA00004251"/>
    </source>
</evidence>
<keyword evidence="12" id="KW-0325">Glycoprotein</keyword>
<evidence type="ECO:0000256" key="12">
    <source>
        <dbReference type="ARBA" id="ARBA00023180"/>
    </source>
</evidence>
<comment type="similarity">
    <text evidence="2">Belongs to the RLP family.</text>
</comment>
<proteinExistence type="inferred from homology"/>
<reference evidence="15 16" key="1">
    <citation type="journal article" date="2017" name="Front. Genet.">
        <title>Draft sequencing of the heterozygous diploid genome of Satsuma (Citrus unshiu Marc.) using a hybrid assembly approach.</title>
        <authorList>
            <person name="Shimizu T."/>
            <person name="Tanizawa Y."/>
            <person name="Mochizuki T."/>
            <person name="Nagasaki H."/>
            <person name="Yoshioka T."/>
            <person name="Toyoda A."/>
            <person name="Fujiyama A."/>
            <person name="Kaminuma E."/>
            <person name="Nakamura Y."/>
        </authorList>
    </citation>
    <scope>NUCLEOTIDE SEQUENCE [LARGE SCALE GENOMIC DNA]</scope>
    <source>
        <strain evidence="16">cv. Miyagawa wase</strain>
    </source>
</reference>